<gene>
    <name evidence="2" type="ORF">E6Q80_17555</name>
</gene>
<dbReference type="Gene3D" id="2.160.20.10">
    <property type="entry name" value="Single-stranded right-handed beta-helix, Pectin lyase-like"/>
    <property type="match status" value="1"/>
</dbReference>
<protein>
    <submittedName>
        <fullName evidence="2">DUF4347 domain-containing protein</fullName>
    </submittedName>
</protein>
<dbReference type="NCBIfam" id="NF033679">
    <property type="entry name" value="DNRLRE_dom"/>
    <property type="match status" value="1"/>
</dbReference>
<reference evidence="2 3" key="1">
    <citation type="submission" date="2018-09" db="EMBL/GenBank/DDBJ databases">
        <title>Metagenome Assembled Genomes from an Advanced Water Purification Facility.</title>
        <authorList>
            <person name="Stamps B.W."/>
            <person name="Spear J.R."/>
        </authorList>
    </citation>
    <scope>NUCLEOTIDE SEQUENCE [LARGE SCALE GENOMIC DNA]</scope>
    <source>
        <strain evidence="2">Bin_27_1</strain>
    </source>
</reference>
<dbReference type="EMBL" id="SSFD01000286">
    <property type="protein sequence ID" value="TXH81226.1"/>
    <property type="molecule type" value="Genomic_DNA"/>
</dbReference>
<comment type="caution">
    <text evidence="2">The sequence shown here is derived from an EMBL/GenBank/DDBJ whole genome shotgun (WGS) entry which is preliminary data.</text>
</comment>
<dbReference type="Proteomes" id="UP000321192">
    <property type="component" value="Unassembled WGS sequence"/>
</dbReference>
<evidence type="ECO:0000259" key="1">
    <source>
        <dbReference type="Pfam" id="PF14252"/>
    </source>
</evidence>
<feature type="non-terminal residue" evidence="2">
    <location>
        <position position="1505"/>
    </location>
</feature>
<feature type="domain" description="DUF4347" evidence="1">
    <location>
        <begin position="54"/>
        <end position="223"/>
    </location>
</feature>
<accession>A0A5C7SE49</accession>
<organism evidence="2 3">
    <name type="scientific">Thauera aminoaromatica</name>
    <dbReference type="NCBI Taxonomy" id="164330"/>
    <lineage>
        <taxon>Bacteria</taxon>
        <taxon>Pseudomonadati</taxon>
        <taxon>Pseudomonadota</taxon>
        <taxon>Betaproteobacteria</taxon>
        <taxon>Rhodocyclales</taxon>
        <taxon>Zoogloeaceae</taxon>
        <taxon>Thauera</taxon>
    </lineage>
</organism>
<sequence length="1505" mass="149899">MDTRRRRRALIESFEPRIMYSAGPGPAGLAAAMLTAAELRVDGGEALQGAGTELVFIDARVPELQLLLDDLAAQQQAGRAVEVVVVGVDADGVALIGEHLAGRSDVAAIHLIGHGADGVAELGAGRLDAASLVLRAGEISAWGDALSAGADLLIYGCDVASTPVGEGLVDALAALTGADVAASDDLTGATSLGGDWDLEYRSGSIEHALAPGVETQEAWGSVLAITANGTVSAANNVNTNVLTWSHTVASGTDRALFVEISIGTTGTFASNVTYGGTALTLVGRSSSGTVPVEIWRLLSPAVGTANVVVNLSTSTSVAAGATTYNGVNQTSPVRSFYSASGNSTNSSVTVADSVAGDLVIDVQSWAGQPTGGSVGPGQTLNWSQANTSITGTSTREAGAPSVVMSGSFTSSAQWVIGAVAIRPSAGITVTPISGLTVTEAGGTAQFSVVLDTAPTSNVTIGLTSSDTTEGTLSASSLTFTSANWNVAQTVTVTGVNDSFVDGNVAFSIVTAAASSIDANYNGRNASDVSLTNTDNDTFNTLVVDTASDGLDGTTTSIAALMANKGSDGKISLREAIIAANNTANGAGGADRISFNIATALVGGTHTITPTTSLPTITDAVVIDGTSEPDYVVGRPVIEIDGSLTGSGVHGLVLAPGSGGSTIRGLAINGFSSNNGFGLYLQTGSDNNLIAGNVIGLDADGTTAVSVMNNFGIYVASSGNLIGGTTAAARNVLSNNINAGIGLWGSNNVVIGNYIGTDATGTLDRGNAADGVDVFGGSNNRIGGVTAAERNIISGNNRNGIEIAYNVPGTLVQGNYIGTDAGGTLSLGNSLGGIWVGGGATGVTIGGTAAGAGNRIVNNPVGGLYTDTSGVSFTLLGNTFDSNSNLAVDLRGDGVTANDLGDADTGANNLQNYPEIGSVVSTGGNTTVTGTLRSNASTTYRLEFFSSPSGDASGYGEGQTWLGATSVTTDAAGNATFSATFSGIVVSAGYVVSATATVDLGGGSYGATSEFAANRAVNTDARFTAAQDTYVSGNSPTLNYGASGSLVVDYSGASIGDIWALLQFDLSSLPSSATIASATLQMMATGITGAATNLGVYQLTQGWVEGSGNGTIGAANWTERQPGTAWSTAGGSFNAAVVASLSPSATGLHSWDLTALVRSWVSGATTNNGLIIGSPDGGGQTITYDSSEGSTPPVLVISYSFAANTAPTLDASKSPVLTSTTEDAGAPSGAVGTLVSSLVDFATPAGQVDNVTDADSGALTGIAVTATNTSGGSWWYSTNNGGNWLAMGSVSEASARLLSADAGTRLYFQPSADWNGSLADAITFRAWDRSNGANGELADATSTGAATAFSSTSDTASLTVSAVNDAPVVTTTATVRPYVENSSTVVDGGLGVADVDGGNLAGATVSITGGFTRGQDTLLFTNQNGITGSWNGQTGVLTLSGSATLANYQAALRSVGYLNTSDSPGTATRTVSFAVTDGAATSNTATRAVSIASTNDAPTFDAAEIY</sequence>
<name>A0A5C7SE49_THASP</name>
<proteinExistence type="predicted"/>
<evidence type="ECO:0000313" key="3">
    <source>
        <dbReference type="Proteomes" id="UP000321192"/>
    </source>
</evidence>
<dbReference type="Pfam" id="PF14252">
    <property type="entry name" value="DUF4347"/>
    <property type="match status" value="1"/>
</dbReference>
<dbReference type="InterPro" id="IPR012334">
    <property type="entry name" value="Pectin_lyas_fold"/>
</dbReference>
<dbReference type="RefSeq" id="WP_276660812.1">
    <property type="nucleotide sequence ID" value="NZ_SSFD01000286.1"/>
</dbReference>
<dbReference type="InterPro" id="IPR025592">
    <property type="entry name" value="DUF4347"/>
</dbReference>
<evidence type="ECO:0000313" key="2">
    <source>
        <dbReference type="EMBL" id="TXH81226.1"/>
    </source>
</evidence>